<reference evidence="1" key="1">
    <citation type="submission" date="2019-08" db="EMBL/GenBank/DDBJ databases">
        <authorList>
            <person name="Kucharzyk K."/>
            <person name="Murdoch R.W."/>
            <person name="Higgins S."/>
            <person name="Loffler F."/>
        </authorList>
    </citation>
    <scope>NUCLEOTIDE SEQUENCE</scope>
</reference>
<dbReference type="EMBL" id="VSSQ01129616">
    <property type="protein sequence ID" value="MPN57718.1"/>
    <property type="molecule type" value="Genomic_DNA"/>
</dbReference>
<dbReference type="AlphaFoldDB" id="A0A645J216"/>
<evidence type="ECO:0000313" key="1">
    <source>
        <dbReference type="EMBL" id="MPN57718.1"/>
    </source>
</evidence>
<accession>A0A645J216</accession>
<sequence>MLERPLWLQEIGDRYYIAMADEYNALTIDSGEKPDSADSYYVQELTKLLENSEIVNVTGK</sequence>
<gene>
    <name evidence="1" type="ORF">SDC9_205412</name>
</gene>
<comment type="caution">
    <text evidence="1">The sequence shown here is derived from an EMBL/GenBank/DDBJ whole genome shotgun (WGS) entry which is preliminary data.</text>
</comment>
<name>A0A645J216_9ZZZZ</name>
<organism evidence="1">
    <name type="scientific">bioreactor metagenome</name>
    <dbReference type="NCBI Taxonomy" id="1076179"/>
    <lineage>
        <taxon>unclassified sequences</taxon>
        <taxon>metagenomes</taxon>
        <taxon>ecological metagenomes</taxon>
    </lineage>
</organism>
<proteinExistence type="predicted"/>
<protein>
    <submittedName>
        <fullName evidence="1">Uncharacterized protein</fullName>
    </submittedName>
</protein>